<feature type="region of interest" description="Disordered" evidence="1">
    <location>
        <begin position="64"/>
        <end position="100"/>
    </location>
</feature>
<evidence type="ECO:0000256" key="1">
    <source>
        <dbReference type="SAM" id="MobiDB-lite"/>
    </source>
</evidence>
<protein>
    <submittedName>
        <fullName evidence="2">Uncharacterized protein</fullName>
    </submittedName>
</protein>
<evidence type="ECO:0000313" key="3">
    <source>
        <dbReference type="Proteomes" id="UP000639643"/>
    </source>
</evidence>
<comment type="caution">
    <text evidence="2">The sequence shown here is derived from an EMBL/GenBank/DDBJ whole genome shotgun (WGS) entry which is preliminary data.</text>
</comment>
<sequence length="136" mass="14661">MIRLHENRIPSPFGKRRGAAATGPLPLCPQLEGVGASARRKAAAEREGRPAGGVALHINMVRKLEKNRRRPPPRTWEGIIGAAAPPPPETNQGGPDRRIRVGGGLEQLTATQHPDVSAPAISHTHAQIFSFFHHFG</sequence>
<evidence type="ECO:0000313" key="2">
    <source>
        <dbReference type="EMBL" id="KAF6824827.1"/>
    </source>
</evidence>
<organism evidence="2 3">
    <name type="scientific">Colletotrichum musicola</name>
    <dbReference type="NCBI Taxonomy" id="2175873"/>
    <lineage>
        <taxon>Eukaryota</taxon>
        <taxon>Fungi</taxon>
        <taxon>Dikarya</taxon>
        <taxon>Ascomycota</taxon>
        <taxon>Pezizomycotina</taxon>
        <taxon>Sordariomycetes</taxon>
        <taxon>Hypocreomycetidae</taxon>
        <taxon>Glomerellales</taxon>
        <taxon>Glomerellaceae</taxon>
        <taxon>Colletotrichum</taxon>
        <taxon>Colletotrichum orchidearum species complex</taxon>
    </lineage>
</organism>
<proteinExistence type="predicted"/>
<dbReference type="EMBL" id="WIGM01000451">
    <property type="protein sequence ID" value="KAF6824827.1"/>
    <property type="molecule type" value="Genomic_DNA"/>
</dbReference>
<dbReference type="AlphaFoldDB" id="A0A8H6K4Y0"/>
<name>A0A8H6K4Y0_9PEZI</name>
<reference evidence="2" key="1">
    <citation type="journal article" date="2020" name="Phytopathology">
        <title>Genome Sequence Resources of Colletotrichum truncatum, C. plurivorum, C. musicola, and C. sojae: Four Species Pathogenic to Soybean (Glycine max).</title>
        <authorList>
            <person name="Rogerio F."/>
            <person name="Boufleur T.R."/>
            <person name="Ciampi-Guillardi M."/>
            <person name="Sukno S.A."/>
            <person name="Thon M.R."/>
            <person name="Massola Junior N.S."/>
            <person name="Baroncelli R."/>
        </authorList>
    </citation>
    <scope>NUCLEOTIDE SEQUENCE</scope>
    <source>
        <strain evidence="2">LFN0074</strain>
    </source>
</reference>
<feature type="region of interest" description="Disordered" evidence="1">
    <location>
        <begin position="1"/>
        <end position="24"/>
    </location>
</feature>
<gene>
    <name evidence="2" type="ORF">CMUS01_10063</name>
</gene>
<accession>A0A8H6K4Y0</accession>
<keyword evidence="3" id="KW-1185">Reference proteome</keyword>
<dbReference type="Proteomes" id="UP000639643">
    <property type="component" value="Unassembled WGS sequence"/>
</dbReference>